<keyword evidence="3" id="KW-0862">Zinc</keyword>
<dbReference type="InterPro" id="IPR013088">
    <property type="entry name" value="Znf_NHR/GATA"/>
</dbReference>
<evidence type="ECO:0000256" key="2">
    <source>
        <dbReference type="ARBA" id="ARBA00022771"/>
    </source>
</evidence>
<organism evidence="11 12">
    <name type="scientific">Portunus trituberculatus</name>
    <name type="common">Swimming crab</name>
    <name type="synonym">Neptunus trituberculatus</name>
    <dbReference type="NCBI Taxonomy" id="210409"/>
    <lineage>
        <taxon>Eukaryota</taxon>
        <taxon>Metazoa</taxon>
        <taxon>Ecdysozoa</taxon>
        <taxon>Arthropoda</taxon>
        <taxon>Crustacea</taxon>
        <taxon>Multicrustacea</taxon>
        <taxon>Malacostraca</taxon>
        <taxon>Eumalacostraca</taxon>
        <taxon>Eucarida</taxon>
        <taxon>Decapoda</taxon>
        <taxon>Pleocyemata</taxon>
        <taxon>Brachyura</taxon>
        <taxon>Eubrachyura</taxon>
        <taxon>Portunoidea</taxon>
        <taxon>Portunidae</taxon>
        <taxon>Portuninae</taxon>
        <taxon>Portunus</taxon>
    </lineage>
</organism>
<evidence type="ECO:0000313" key="11">
    <source>
        <dbReference type="EMBL" id="MPC99009.1"/>
    </source>
</evidence>
<evidence type="ECO:0000256" key="4">
    <source>
        <dbReference type="ARBA" id="ARBA00023015"/>
    </source>
</evidence>
<feature type="region of interest" description="Disordered" evidence="9">
    <location>
        <begin position="88"/>
        <end position="109"/>
    </location>
</feature>
<evidence type="ECO:0000256" key="7">
    <source>
        <dbReference type="ARBA" id="ARBA00023170"/>
    </source>
</evidence>
<keyword evidence="5" id="KW-0238">DNA-binding</keyword>
<sequence>MASAHFPSVAPLTPAYRSCLVCLDPICTYTRDGVKACRVCRAFLKRQSLHPSQGPACSRRGDCRQVHRGSAACAPCRLRRCLDAGLSADPMPSSQETIEEDGSLYHSCN</sequence>
<evidence type="ECO:0000313" key="12">
    <source>
        <dbReference type="Proteomes" id="UP000324222"/>
    </source>
</evidence>
<keyword evidence="1" id="KW-0479">Metal-binding</keyword>
<dbReference type="Pfam" id="PF00105">
    <property type="entry name" value="zf-C4"/>
    <property type="match status" value="1"/>
</dbReference>
<feature type="domain" description="Nuclear receptor" evidence="10">
    <location>
        <begin position="16"/>
        <end position="93"/>
    </location>
</feature>
<dbReference type="GO" id="GO:0003700">
    <property type="term" value="F:DNA-binding transcription factor activity"/>
    <property type="evidence" value="ECO:0007669"/>
    <property type="project" value="InterPro"/>
</dbReference>
<keyword evidence="7 11" id="KW-0675">Receptor</keyword>
<evidence type="ECO:0000256" key="1">
    <source>
        <dbReference type="ARBA" id="ARBA00022723"/>
    </source>
</evidence>
<keyword evidence="2" id="KW-0863">Zinc-finger</keyword>
<evidence type="ECO:0000256" key="5">
    <source>
        <dbReference type="ARBA" id="ARBA00023125"/>
    </source>
</evidence>
<name>A0A5B7JW15_PORTR</name>
<dbReference type="Gene3D" id="3.30.50.10">
    <property type="entry name" value="Erythroid Transcription Factor GATA-1, subunit A"/>
    <property type="match status" value="1"/>
</dbReference>
<evidence type="ECO:0000256" key="3">
    <source>
        <dbReference type="ARBA" id="ARBA00022833"/>
    </source>
</evidence>
<dbReference type="InterPro" id="IPR001628">
    <property type="entry name" value="Znf_hrmn_rcpt"/>
</dbReference>
<evidence type="ECO:0000256" key="6">
    <source>
        <dbReference type="ARBA" id="ARBA00023163"/>
    </source>
</evidence>
<dbReference type="SUPFAM" id="SSF57716">
    <property type="entry name" value="Glucocorticoid receptor-like (DNA-binding domain)"/>
    <property type="match status" value="1"/>
</dbReference>
<keyword evidence="12" id="KW-1185">Reference proteome</keyword>
<comment type="caution">
    <text evidence="11">The sequence shown here is derived from an EMBL/GenBank/DDBJ whole genome shotgun (WGS) entry which is preliminary data.</text>
</comment>
<gene>
    <name evidence="11" type="primary">nhr-75</name>
    <name evidence="11" type="ORF">E2C01_094402</name>
</gene>
<accession>A0A5B7JW15</accession>
<dbReference type="GO" id="GO:0043565">
    <property type="term" value="F:sequence-specific DNA binding"/>
    <property type="evidence" value="ECO:0007669"/>
    <property type="project" value="InterPro"/>
</dbReference>
<evidence type="ECO:0000256" key="9">
    <source>
        <dbReference type="SAM" id="MobiDB-lite"/>
    </source>
</evidence>
<dbReference type="Proteomes" id="UP000324222">
    <property type="component" value="Unassembled WGS sequence"/>
</dbReference>
<dbReference type="SMART" id="SM00399">
    <property type="entry name" value="ZnF_C4"/>
    <property type="match status" value="1"/>
</dbReference>
<dbReference type="PROSITE" id="PS51030">
    <property type="entry name" value="NUCLEAR_REC_DBD_2"/>
    <property type="match status" value="1"/>
</dbReference>
<keyword evidence="8" id="KW-0539">Nucleus</keyword>
<evidence type="ECO:0000256" key="8">
    <source>
        <dbReference type="ARBA" id="ARBA00023242"/>
    </source>
</evidence>
<keyword evidence="4" id="KW-0805">Transcription regulation</keyword>
<dbReference type="GO" id="GO:0008270">
    <property type="term" value="F:zinc ion binding"/>
    <property type="evidence" value="ECO:0007669"/>
    <property type="project" value="UniProtKB-KW"/>
</dbReference>
<dbReference type="EMBL" id="VSRR010116592">
    <property type="protein sequence ID" value="MPC99009.1"/>
    <property type="molecule type" value="Genomic_DNA"/>
</dbReference>
<evidence type="ECO:0000259" key="10">
    <source>
        <dbReference type="PROSITE" id="PS51030"/>
    </source>
</evidence>
<proteinExistence type="predicted"/>
<dbReference type="AlphaFoldDB" id="A0A5B7JW15"/>
<reference evidence="11 12" key="1">
    <citation type="submission" date="2019-05" db="EMBL/GenBank/DDBJ databases">
        <title>Another draft genome of Portunus trituberculatus and its Hox gene families provides insights of decapod evolution.</title>
        <authorList>
            <person name="Jeong J.-H."/>
            <person name="Song I."/>
            <person name="Kim S."/>
            <person name="Choi T."/>
            <person name="Kim D."/>
            <person name="Ryu S."/>
            <person name="Kim W."/>
        </authorList>
    </citation>
    <scope>NUCLEOTIDE SEQUENCE [LARGE SCALE GENOMIC DNA]</scope>
    <source>
        <tissue evidence="11">Muscle</tissue>
    </source>
</reference>
<keyword evidence="6" id="KW-0804">Transcription</keyword>
<protein>
    <submittedName>
        <fullName evidence="11">Nuclear hormone receptor family member nhr-75</fullName>
    </submittedName>
</protein>